<reference evidence="3 4" key="1">
    <citation type="submission" date="2018-03" db="EMBL/GenBank/DDBJ databases">
        <title>Genomic Encyclopedia of Archaeal and Bacterial Type Strains, Phase II (KMG-II): from individual species to whole genera.</title>
        <authorList>
            <person name="Goeker M."/>
        </authorList>
    </citation>
    <scope>NUCLEOTIDE SEQUENCE [LARGE SCALE GENOMIC DNA]</scope>
    <source>
        <strain evidence="3 4">DSM 29057</strain>
    </source>
</reference>
<name>A0A2P8G5M7_9BACT</name>
<evidence type="ECO:0000256" key="1">
    <source>
        <dbReference type="ARBA" id="ARBA00022857"/>
    </source>
</evidence>
<dbReference type="PANTHER" id="PTHR42748">
    <property type="entry name" value="NITROGEN METABOLITE REPRESSION PROTEIN NMRA FAMILY MEMBER"/>
    <property type="match status" value="1"/>
</dbReference>
<dbReference type="AlphaFoldDB" id="A0A2P8G5M7"/>
<dbReference type="Proteomes" id="UP000241964">
    <property type="component" value="Unassembled WGS sequence"/>
</dbReference>
<dbReference type="InterPro" id="IPR051164">
    <property type="entry name" value="NmrA-like_oxidored"/>
</dbReference>
<dbReference type="RefSeq" id="WP_106595570.1">
    <property type="nucleotide sequence ID" value="NZ_PYAS01000005.1"/>
</dbReference>
<dbReference type="Pfam" id="PF13460">
    <property type="entry name" value="NAD_binding_10"/>
    <property type="match status" value="1"/>
</dbReference>
<gene>
    <name evidence="3" type="ORF">CLV60_105108</name>
</gene>
<dbReference type="Gene3D" id="3.40.50.720">
    <property type="entry name" value="NAD(P)-binding Rossmann-like Domain"/>
    <property type="match status" value="1"/>
</dbReference>
<dbReference type="InterPro" id="IPR036291">
    <property type="entry name" value="NAD(P)-bd_dom_sf"/>
</dbReference>
<proteinExistence type="predicted"/>
<sequence length="251" mass="26526">MKIVIIGGTGLIGSNVTKKLRQLGHTVIAGSPSTGINALTGEGLSDALENTDVVVDLSNSPSFEDGPAIQFFETVGRNILSAELNAGVKHHVVLSIVGTHLMEGMGYMRAKKIQEDLVKKSGVPYTIVRSTQFQEFVPTIAAGGTQGSEVHVSKLDFQPIAAEEVALFIARFAISEPANGTVEIAGPVRGPMSEFVEAYVKAKDAGKTVIADDSSEYFGLEVPASTLVPEGNAYLGETRFEEYLGSLSPQA</sequence>
<dbReference type="EMBL" id="PYAS01000005">
    <property type="protein sequence ID" value="PSL29271.1"/>
    <property type="molecule type" value="Genomic_DNA"/>
</dbReference>
<evidence type="ECO:0000313" key="3">
    <source>
        <dbReference type="EMBL" id="PSL29271.1"/>
    </source>
</evidence>
<keyword evidence="1" id="KW-0521">NADP</keyword>
<dbReference type="InterPro" id="IPR016040">
    <property type="entry name" value="NAD(P)-bd_dom"/>
</dbReference>
<feature type="domain" description="NAD(P)-binding" evidence="2">
    <location>
        <begin position="7"/>
        <end position="171"/>
    </location>
</feature>
<accession>A0A2P8G5M7</accession>
<keyword evidence="4" id="KW-1185">Reference proteome</keyword>
<protein>
    <submittedName>
        <fullName evidence="3">Uncharacterized protein YbjT (DUF2867 family)</fullName>
    </submittedName>
</protein>
<dbReference type="SUPFAM" id="SSF51735">
    <property type="entry name" value="NAD(P)-binding Rossmann-fold domains"/>
    <property type="match status" value="1"/>
</dbReference>
<dbReference type="PANTHER" id="PTHR42748:SF3">
    <property type="entry name" value="BLL4366 PROTEIN"/>
    <property type="match status" value="1"/>
</dbReference>
<evidence type="ECO:0000313" key="4">
    <source>
        <dbReference type="Proteomes" id="UP000241964"/>
    </source>
</evidence>
<comment type="caution">
    <text evidence="3">The sequence shown here is derived from an EMBL/GenBank/DDBJ whole genome shotgun (WGS) entry which is preliminary data.</text>
</comment>
<dbReference type="OrthoDB" id="9771302at2"/>
<evidence type="ECO:0000259" key="2">
    <source>
        <dbReference type="Pfam" id="PF13460"/>
    </source>
</evidence>
<organism evidence="3 4">
    <name type="scientific">Dyadobacter jiangsuensis</name>
    <dbReference type="NCBI Taxonomy" id="1591085"/>
    <lineage>
        <taxon>Bacteria</taxon>
        <taxon>Pseudomonadati</taxon>
        <taxon>Bacteroidota</taxon>
        <taxon>Cytophagia</taxon>
        <taxon>Cytophagales</taxon>
        <taxon>Spirosomataceae</taxon>
        <taxon>Dyadobacter</taxon>
    </lineage>
</organism>